<protein>
    <recommendedName>
        <fullName evidence="8">Serine/threonine-protein phosphatase 4 regulatory subunit 3-like central domain-containing protein</fullName>
    </recommendedName>
</protein>
<gene>
    <name evidence="6" type="ORF">N7498_010812</name>
</gene>
<dbReference type="InterPro" id="IPR006887">
    <property type="entry name" value="P4R3-like_central_dom"/>
</dbReference>
<comment type="caution">
    <text evidence="6">The sequence shown here is derived from an EMBL/GenBank/DDBJ whole genome shotgun (WGS) entry which is preliminary data.</text>
</comment>
<feature type="compositionally biased region" description="Low complexity" evidence="3">
    <location>
        <begin position="801"/>
        <end position="810"/>
    </location>
</feature>
<dbReference type="InterPro" id="IPR055236">
    <property type="entry name" value="EVH1_PP4R3"/>
</dbReference>
<evidence type="ECO:0000259" key="5">
    <source>
        <dbReference type="Pfam" id="PF22972"/>
    </source>
</evidence>
<feature type="compositionally biased region" description="Low complexity" evidence="3">
    <location>
        <begin position="757"/>
        <end position="766"/>
    </location>
</feature>
<feature type="domain" description="Serine/threonine-protein phosphatase 4 regulatory subunit 3-like central" evidence="4">
    <location>
        <begin position="140"/>
        <end position="639"/>
    </location>
</feature>
<dbReference type="GO" id="GO:0030289">
    <property type="term" value="C:protein phosphatase 4 complex"/>
    <property type="evidence" value="ECO:0007669"/>
    <property type="project" value="TreeGrafter"/>
</dbReference>
<feature type="region of interest" description="Disordered" evidence="3">
    <location>
        <begin position="713"/>
        <end position="878"/>
    </location>
</feature>
<evidence type="ECO:0000256" key="2">
    <source>
        <dbReference type="ARBA" id="ARBA00023242"/>
    </source>
</evidence>
<comment type="subcellular location">
    <subcellularLocation>
        <location evidence="1">Nucleus</location>
    </subcellularLocation>
</comment>
<keyword evidence="7" id="KW-1185">Reference proteome</keyword>
<evidence type="ECO:0000256" key="3">
    <source>
        <dbReference type="SAM" id="MobiDB-lite"/>
    </source>
</evidence>
<proteinExistence type="predicted"/>
<dbReference type="AlphaFoldDB" id="A0A9W9M999"/>
<dbReference type="EMBL" id="JAPQKR010000016">
    <property type="protein sequence ID" value="KAJ5191827.1"/>
    <property type="molecule type" value="Genomic_DNA"/>
</dbReference>
<dbReference type="Gene3D" id="2.30.29.30">
    <property type="entry name" value="Pleckstrin-homology domain (PH domain)/Phosphotyrosine-binding domain (PTB)"/>
    <property type="match status" value="1"/>
</dbReference>
<sequence>MALDLQPPDGRKRVKVYELRDNDWFDRGTGFCTGTIMGEEPRIYVESEDQPQRVLLETKITKDDGYQKQQETLIVWTEQNGTDMALSFQEAEGCAVIWDFVHTVQQHLLSIAAADDALSDDLESYQSIVLPAPELGNLPEIEQIVRAASMTQNGRDALSKFLIRDDYINKLVPLVSMAEDLESLTDLHRLCNIMKSLILLNDNAIIEMVVSDHIILGVVGALEYDPEFPTHKANHRQYLADQSRYREVVPIKDNQIRRKIRSTWRLQYLKDVVLARILDDPTFSVLNSLIFFNQMEIVNHIQSNAVFLRELFSVFDPRNTDGKRKDDAVQFLHQCAAIAKNLQTPSRAQLFGNFISHGLFAVIAFAVKHPNPAMRTTGIDILVALLDHDPVMMRGYMLKAVNEKKTPLTDTLIDLLHVETDLGVKNQLADAIKILLDPQIPLQDPLARAGPDYFKIRSSNLLSDAFVQQHFDESSKRLFQPLKQLANRTSLNDLTFQEVTLYSHLVDILTFFVRQHLFRTRNAIHSEQLAPRVAQLLTAPQKHLKLVALKFFRTLISLQDTFYQALMTHNNTFGLIIDIVLETMPRDNLLNSACLELFEFIKRENIKPFIVHAVEKYREKLERITYVDTFQNLIIRYDQMQGYGAEADSTLFSQDEGDTPRRIPMNGQRWQGVKEMDAAEEEYFAGSDDEDEWQQENRAALAVGTANGVASPLVKPLVDYPDDDDEDAMDTKPEDPEQPVEGQPLTMVDVQVEDSPEAAATPASPTQNAPVPERLAEKRRREEEDEDELVKLATGPKRRSSTSSNSSAGSFNRKKTMSIGSLGSAEKGGLGANAPPKRIAINLGAAVKSSVSDDPSCEDASSGNNEKENQSDDSQGEG</sequence>
<dbReference type="InterPro" id="IPR051137">
    <property type="entry name" value="PP4R3-like"/>
</dbReference>
<dbReference type="Pfam" id="PF22972">
    <property type="entry name" value="EVH1_PP4R3"/>
    <property type="match status" value="1"/>
</dbReference>
<dbReference type="InterPro" id="IPR016024">
    <property type="entry name" value="ARM-type_fold"/>
</dbReference>
<dbReference type="Pfam" id="PF04802">
    <property type="entry name" value="PP4R3"/>
    <property type="match status" value="1"/>
</dbReference>
<dbReference type="SUPFAM" id="SSF50729">
    <property type="entry name" value="PH domain-like"/>
    <property type="match status" value="1"/>
</dbReference>
<dbReference type="RefSeq" id="XP_058304767.1">
    <property type="nucleotide sequence ID" value="XM_058457868.1"/>
</dbReference>
<dbReference type="PANTHER" id="PTHR23318:SF0">
    <property type="entry name" value="SERINE_THREONINE-PROTEIN PHOSPHATASE 4 REGULATORY SUBUNIT 3"/>
    <property type="match status" value="1"/>
</dbReference>
<dbReference type="InterPro" id="IPR011993">
    <property type="entry name" value="PH-like_dom_sf"/>
</dbReference>
<feature type="domain" description="PP4R3 EVH1-like" evidence="5">
    <location>
        <begin position="11"/>
        <end position="110"/>
    </location>
</feature>
<dbReference type="GeneID" id="83185169"/>
<evidence type="ECO:0000313" key="6">
    <source>
        <dbReference type="EMBL" id="KAJ5191827.1"/>
    </source>
</evidence>
<evidence type="ECO:0000256" key="1">
    <source>
        <dbReference type="ARBA" id="ARBA00004123"/>
    </source>
</evidence>
<dbReference type="GO" id="GO:0006974">
    <property type="term" value="P:DNA damage response"/>
    <property type="evidence" value="ECO:0007669"/>
    <property type="project" value="TreeGrafter"/>
</dbReference>
<dbReference type="PANTHER" id="PTHR23318">
    <property type="entry name" value="ATP SYNTHASE GAMMA-RELATED"/>
    <property type="match status" value="1"/>
</dbReference>
<dbReference type="GO" id="GO:0005654">
    <property type="term" value="C:nucleoplasm"/>
    <property type="evidence" value="ECO:0007669"/>
    <property type="project" value="TreeGrafter"/>
</dbReference>
<evidence type="ECO:0000259" key="4">
    <source>
        <dbReference type="Pfam" id="PF04802"/>
    </source>
</evidence>
<keyword evidence="2" id="KW-0539">Nucleus</keyword>
<dbReference type="SUPFAM" id="SSF48371">
    <property type="entry name" value="ARM repeat"/>
    <property type="match status" value="1"/>
</dbReference>
<dbReference type="OrthoDB" id="27483at2759"/>
<dbReference type="GO" id="GO:0072542">
    <property type="term" value="F:protein phosphatase activator activity"/>
    <property type="evidence" value="ECO:0007669"/>
    <property type="project" value="TreeGrafter"/>
</dbReference>
<organism evidence="6 7">
    <name type="scientific">Penicillium cinerascens</name>
    <dbReference type="NCBI Taxonomy" id="70096"/>
    <lineage>
        <taxon>Eukaryota</taxon>
        <taxon>Fungi</taxon>
        <taxon>Dikarya</taxon>
        <taxon>Ascomycota</taxon>
        <taxon>Pezizomycotina</taxon>
        <taxon>Eurotiomycetes</taxon>
        <taxon>Eurotiomycetidae</taxon>
        <taxon>Eurotiales</taxon>
        <taxon>Aspergillaceae</taxon>
        <taxon>Penicillium</taxon>
    </lineage>
</organism>
<feature type="compositionally biased region" description="Polar residues" evidence="3">
    <location>
        <begin position="849"/>
        <end position="864"/>
    </location>
</feature>
<evidence type="ECO:0008006" key="8">
    <source>
        <dbReference type="Google" id="ProtNLM"/>
    </source>
</evidence>
<dbReference type="Proteomes" id="UP001150904">
    <property type="component" value="Unassembled WGS sequence"/>
</dbReference>
<accession>A0A9W9M999</accession>
<evidence type="ECO:0000313" key="7">
    <source>
        <dbReference type="Proteomes" id="UP001150904"/>
    </source>
</evidence>
<reference evidence="6" key="2">
    <citation type="journal article" date="2023" name="IMA Fungus">
        <title>Comparative genomic study of the Penicillium genus elucidates a diverse pangenome and 15 lateral gene transfer events.</title>
        <authorList>
            <person name="Petersen C."/>
            <person name="Sorensen T."/>
            <person name="Nielsen M.R."/>
            <person name="Sondergaard T.E."/>
            <person name="Sorensen J.L."/>
            <person name="Fitzpatrick D.A."/>
            <person name="Frisvad J.C."/>
            <person name="Nielsen K.L."/>
        </authorList>
    </citation>
    <scope>NUCLEOTIDE SEQUENCE</scope>
    <source>
        <strain evidence="6">IBT 15544</strain>
    </source>
</reference>
<reference evidence="6" key="1">
    <citation type="submission" date="2022-12" db="EMBL/GenBank/DDBJ databases">
        <authorList>
            <person name="Petersen C."/>
        </authorList>
    </citation>
    <scope>NUCLEOTIDE SEQUENCE</scope>
    <source>
        <strain evidence="6">IBT 15544</strain>
    </source>
</reference>
<name>A0A9W9M999_9EURO</name>